<comment type="subcellular location">
    <subcellularLocation>
        <location evidence="7">Cytoplasm</location>
    </subcellularLocation>
</comment>
<evidence type="ECO:0000259" key="9">
    <source>
        <dbReference type="Pfam" id="PF00561"/>
    </source>
</evidence>
<keyword evidence="6 7" id="KW-0012">Acyltransferase</keyword>
<organism evidence="10 11">
    <name type="scientific">Leptospira santarosai serovar Shermani str. LT 821</name>
    <dbReference type="NCBI Taxonomy" id="758847"/>
    <lineage>
        <taxon>Bacteria</taxon>
        <taxon>Pseudomonadati</taxon>
        <taxon>Spirochaetota</taxon>
        <taxon>Spirochaetia</taxon>
        <taxon>Leptospirales</taxon>
        <taxon>Leptospiraceae</taxon>
        <taxon>Leptospira</taxon>
    </lineage>
</organism>
<keyword evidence="4 7" id="KW-0808">Transferase</keyword>
<dbReference type="EC" id="2.3.1.31" evidence="7"/>
<comment type="subunit">
    <text evidence="1 7">Homodimer.</text>
</comment>
<comment type="pathway">
    <text evidence="7">Amino-acid biosynthesis; L-methionine biosynthesis via de novo pathway; O-acetyl-L-homoserine from L-homoserine: step 1/1.</text>
</comment>
<dbReference type="SUPFAM" id="SSF53474">
    <property type="entry name" value="alpha/beta-Hydrolases"/>
    <property type="match status" value="1"/>
</dbReference>
<feature type="binding site" evidence="7">
    <location>
        <position position="291"/>
    </location>
    <ligand>
        <name>substrate</name>
    </ligand>
</feature>
<dbReference type="GO" id="GO:0004414">
    <property type="term" value="F:homoserine O-acetyltransferase activity"/>
    <property type="evidence" value="ECO:0007669"/>
    <property type="project" value="UniProtKB-UniRule"/>
</dbReference>
<evidence type="ECO:0000256" key="5">
    <source>
        <dbReference type="ARBA" id="ARBA00023167"/>
    </source>
</evidence>
<reference evidence="10 11" key="2">
    <citation type="journal article" date="2014" name="Emerg. Microbes Infect.">
        <title>Potential impact on kidney infection: a whole-genome analysis of Leptospira santarosai serovar Shermani.</title>
        <authorList>
            <person name="Chou L.F."/>
            <person name="Chen T.W."/>
            <person name="Ko Y.C."/>
            <person name="Pan M.J."/>
            <person name="Tian Y.C."/>
            <person name="Chiu C.H."/>
            <person name="Tang P."/>
            <person name="Hung C.C."/>
            <person name="Yang C.W."/>
        </authorList>
    </citation>
    <scope>NUCLEOTIDE SEQUENCE</scope>
    <source>
        <strain evidence="10 11">LT 821</strain>
    </source>
</reference>
<gene>
    <name evidence="7" type="primary">metXA</name>
    <name evidence="10" type="ORF">LSS_09104</name>
</gene>
<dbReference type="Proteomes" id="UP000035800">
    <property type="component" value="Chromosome I"/>
</dbReference>
<dbReference type="InterPro" id="IPR000073">
    <property type="entry name" value="AB_hydrolase_1"/>
</dbReference>
<dbReference type="PATRIC" id="fig|758847.3.peg.1908"/>
<dbReference type="Gene3D" id="1.10.1740.110">
    <property type="match status" value="1"/>
</dbReference>
<dbReference type="HAMAP" id="MF_00296">
    <property type="entry name" value="MetX_acyltransf"/>
    <property type="match status" value="1"/>
</dbReference>
<dbReference type="NCBIfam" id="TIGR01392">
    <property type="entry name" value="homoserO_Ac_trn"/>
    <property type="match status" value="1"/>
</dbReference>
<evidence type="ECO:0000256" key="3">
    <source>
        <dbReference type="ARBA" id="ARBA00022605"/>
    </source>
</evidence>
<evidence type="ECO:0000256" key="8">
    <source>
        <dbReference type="PIRSR" id="PIRSR000443-1"/>
    </source>
</evidence>
<dbReference type="FunFam" id="1.10.1740.110:FF:000001">
    <property type="entry name" value="Homoserine O-acetyltransferase"/>
    <property type="match status" value="1"/>
</dbReference>
<feature type="domain" description="AB hydrolase-1" evidence="9">
    <location>
        <begin position="117"/>
        <end position="399"/>
    </location>
</feature>
<comment type="similarity">
    <text evidence="7">Belongs to the AB hydrolase superfamily. MetX family.</text>
</comment>
<evidence type="ECO:0000256" key="7">
    <source>
        <dbReference type="HAMAP-Rule" id="MF_00296"/>
    </source>
</evidence>
<dbReference type="EMBL" id="CP006694">
    <property type="protein sequence ID" value="EKT87011.1"/>
    <property type="molecule type" value="Genomic_DNA"/>
</dbReference>
<dbReference type="Gene3D" id="3.40.50.1820">
    <property type="entry name" value="alpha/beta hydrolase"/>
    <property type="match status" value="1"/>
</dbReference>
<dbReference type="InterPro" id="IPR008220">
    <property type="entry name" value="HAT_MetX-like"/>
</dbReference>
<dbReference type="STRING" id="758847.LSS_09104"/>
<name>K8Y1X7_9LEPT</name>
<accession>K8Y1X7</accession>
<protein>
    <recommendedName>
        <fullName evidence="7">Homoserine O-acetyltransferase</fullName>
        <shortName evidence="7">HAT</shortName>
        <ecNumber evidence="7">2.3.1.31</ecNumber>
    </recommendedName>
    <alternativeName>
        <fullName evidence="7">Homoserine transacetylase</fullName>
        <shortName evidence="7">HTA</shortName>
    </alternativeName>
</protein>
<dbReference type="InterPro" id="IPR029058">
    <property type="entry name" value="AB_hydrolase_fold"/>
</dbReference>
<keyword evidence="2 7" id="KW-0963">Cytoplasm</keyword>
<dbReference type="PANTHER" id="PTHR32268">
    <property type="entry name" value="HOMOSERINE O-ACETYLTRANSFERASE"/>
    <property type="match status" value="1"/>
</dbReference>
<evidence type="ECO:0000256" key="4">
    <source>
        <dbReference type="ARBA" id="ARBA00022679"/>
    </source>
</evidence>
<keyword evidence="3 7" id="KW-0028">Amino-acid biosynthesis</keyword>
<comment type="caution">
    <text evidence="7">Lacks conserved residue(s) required for the propagation of feature annotation.</text>
</comment>
<dbReference type="PIRSF" id="PIRSF000443">
    <property type="entry name" value="Homoser_Ac_trans"/>
    <property type="match status" value="1"/>
</dbReference>
<feature type="binding site" evidence="7">
    <location>
        <position position="415"/>
    </location>
    <ligand>
        <name>substrate</name>
    </ligand>
</feature>
<dbReference type="Pfam" id="PF00561">
    <property type="entry name" value="Abhydrolase_1"/>
    <property type="match status" value="1"/>
</dbReference>
<dbReference type="UniPathway" id="UPA00051">
    <property type="reaction ID" value="UER00074"/>
</dbReference>
<comment type="function">
    <text evidence="7">Transfers an acetyl group from acetyl-CoA to L-homoserine, forming acetyl-L-homoserine.</text>
</comment>
<feature type="active site" evidence="7 8">
    <location>
        <position position="414"/>
    </location>
</feature>
<dbReference type="KEGG" id="lst:LSS_09104"/>
<comment type="catalytic activity">
    <reaction evidence="7">
        <text>L-homoserine + acetyl-CoA = O-acetyl-L-homoserine + CoA</text>
        <dbReference type="Rhea" id="RHEA:13701"/>
        <dbReference type="ChEBI" id="CHEBI:57287"/>
        <dbReference type="ChEBI" id="CHEBI:57288"/>
        <dbReference type="ChEBI" id="CHEBI:57476"/>
        <dbReference type="ChEBI" id="CHEBI:57716"/>
        <dbReference type="EC" id="2.3.1.31"/>
    </reaction>
</comment>
<dbReference type="NCBIfam" id="NF001209">
    <property type="entry name" value="PRK00175.1"/>
    <property type="match status" value="1"/>
</dbReference>
<feature type="active site" evidence="7 8">
    <location>
        <position position="381"/>
    </location>
</feature>
<dbReference type="GO" id="GO:0005737">
    <property type="term" value="C:cytoplasm"/>
    <property type="evidence" value="ECO:0007669"/>
    <property type="project" value="UniProtKB-SubCell"/>
</dbReference>
<keyword evidence="5 7" id="KW-0486">Methionine biosynthesis</keyword>
<evidence type="ECO:0000313" key="11">
    <source>
        <dbReference type="Proteomes" id="UP000035800"/>
    </source>
</evidence>
<evidence type="ECO:0000256" key="6">
    <source>
        <dbReference type="ARBA" id="ARBA00023315"/>
    </source>
</evidence>
<evidence type="ECO:0000313" key="10">
    <source>
        <dbReference type="EMBL" id="EKT87011.1"/>
    </source>
</evidence>
<evidence type="ECO:0000256" key="1">
    <source>
        <dbReference type="ARBA" id="ARBA00011738"/>
    </source>
</evidence>
<dbReference type="GO" id="GO:0009086">
    <property type="term" value="P:methionine biosynthetic process"/>
    <property type="evidence" value="ECO:0007669"/>
    <property type="project" value="UniProtKB-UniRule"/>
</dbReference>
<dbReference type="AlphaFoldDB" id="K8Y1X7"/>
<evidence type="ECO:0000256" key="2">
    <source>
        <dbReference type="ARBA" id="ARBA00022490"/>
    </source>
</evidence>
<reference evidence="10 11" key="1">
    <citation type="journal article" date="2012" name="Gene">
        <title>Sequence of Leptospira santarosai serovar Shermani genome and prediction of virulence-associated genes.</title>
        <authorList>
            <person name="Chou L.F."/>
            <person name="Chen Y.T."/>
            <person name="Lu C.W."/>
            <person name="Ko Y.C."/>
            <person name="Tang C.Y."/>
            <person name="Pan M.J."/>
            <person name="Tian Y.C."/>
            <person name="Chiu C.H."/>
            <person name="Hung C.C."/>
            <person name="Yang C.W."/>
        </authorList>
    </citation>
    <scope>NUCLEOTIDE SEQUENCE [LARGE SCALE GENOMIC DNA]</scope>
    <source>
        <strain evidence="10">LT 821</strain>
    </source>
</reference>
<dbReference type="GO" id="GO:0009092">
    <property type="term" value="P:homoserine metabolic process"/>
    <property type="evidence" value="ECO:0007669"/>
    <property type="project" value="TreeGrafter"/>
</dbReference>
<sequence length="438" mass="48209">MNGGTEKEDLYGMELLLKLRVGALQTVCLRLSALRKQTRGIPSDHFSFPLSSKKVTEKLASEEESGNRIFMNESGSIGIVETKYAEFQELPLKNGSVLSPVVIAYETYGTLSPSKNNAILICHALSGDAHAAGYHSESDKKPGWWNDYIGPGKSFDTNQYFIVCSNVIGGCKGSSGPLSIHPETGTPYGSRFPFVSIQDMVRAQKLLVESLGIDKLFCVAGGSMGGMQALEWSIAYPDSISNCIVMASTAEHSAMQIAFNEVGRQAILSDPNWNNGLYDENSPRKGLALARMVGHITYLSDDKMREKFGRNPPQGNILTTDFAVGSYLIYQGESFVDRFDANSYIYVTKALDHYSLGKGKELTEAFSPATCRFLIVSYSSDWLYPPAQSREIVKSLEAADKRVFYLELQSGEGHDSFLLKNPKQIEILKGFLENQSSP</sequence>
<proteinExistence type="inferred from homology"/>
<feature type="active site" description="Nucleophile" evidence="7 8">
    <location>
        <position position="223"/>
    </location>
</feature>
<dbReference type="PANTHER" id="PTHR32268:SF11">
    <property type="entry name" value="HOMOSERINE O-ACETYLTRANSFERASE"/>
    <property type="match status" value="1"/>
</dbReference>